<comment type="caution">
    <text evidence="2">The sequence shown here is derived from an EMBL/GenBank/DDBJ whole genome shotgun (WGS) entry which is preliminary data.</text>
</comment>
<dbReference type="Proteomes" id="UP000324222">
    <property type="component" value="Unassembled WGS sequence"/>
</dbReference>
<accession>A0A5B7G1C0</accession>
<organism evidence="2 3">
    <name type="scientific">Portunus trituberculatus</name>
    <name type="common">Swimming crab</name>
    <name type="synonym">Neptunus trituberculatus</name>
    <dbReference type="NCBI Taxonomy" id="210409"/>
    <lineage>
        <taxon>Eukaryota</taxon>
        <taxon>Metazoa</taxon>
        <taxon>Ecdysozoa</taxon>
        <taxon>Arthropoda</taxon>
        <taxon>Crustacea</taxon>
        <taxon>Multicrustacea</taxon>
        <taxon>Malacostraca</taxon>
        <taxon>Eumalacostraca</taxon>
        <taxon>Eucarida</taxon>
        <taxon>Decapoda</taxon>
        <taxon>Pleocyemata</taxon>
        <taxon>Brachyura</taxon>
        <taxon>Eubrachyura</taxon>
        <taxon>Portunoidea</taxon>
        <taxon>Portunidae</taxon>
        <taxon>Portuninae</taxon>
        <taxon>Portunus</taxon>
    </lineage>
</organism>
<feature type="region of interest" description="Disordered" evidence="1">
    <location>
        <begin position="1"/>
        <end position="60"/>
    </location>
</feature>
<name>A0A5B7G1C0_PORTR</name>
<protein>
    <submittedName>
        <fullName evidence="2">Uncharacterized protein</fullName>
    </submittedName>
</protein>
<gene>
    <name evidence="2" type="ORF">E2C01_046568</name>
</gene>
<evidence type="ECO:0000313" key="3">
    <source>
        <dbReference type="Proteomes" id="UP000324222"/>
    </source>
</evidence>
<dbReference type="AlphaFoldDB" id="A0A5B7G1C0"/>
<evidence type="ECO:0000313" key="2">
    <source>
        <dbReference type="EMBL" id="MPC52692.1"/>
    </source>
</evidence>
<dbReference type="EMBL" id="VSRR010011079">
    <property type="protein sequence ID" value="MPC52692.1"/>
    <property type="molecule type" value="Genomic_DNA"/>
</dbReference>
<evidence type="ECO:0000256" key="1">
    <source>
        <dbReference type="SAM" id="MobiDB-lite"/>
    </source>
</evidence>
<proteinExistence type="predicted"/>
<sequence length="60" mass="6612">MSKNAGQQARHRYHLTSDSTLNPPPPPIARHPNQDIPSLSHPLSHPGQPSRHHPVQLSST</sequence>
<reference evidence="2 3" key="1">
    <citation type="submission" date="2019-05" db="EMBL/GenBank/DDBJ databases">
        <title>Another draft genome of Portunus trituberculatus and its Hox gene families provides insights of decapod evolution.</title>
        <authorList>
            <person name="Jeong J.-H."/>
            <person name="Song I."/>
            <person name="Kim S."/>
            <person name="Choi T."/>
            <person name="Kim D."/>
            <person name="Ryu S."/>
            <person name="Kim W."/>
        </authorList>
    </citation>
    <scope>NUCLEOTIDE SEQUENCE [LARGE SCALE GENOMIC DNA]</scope>
    <source>
        <tissue evidence="2">Muscle</tissue>
    </source>
</reference>
<keyword evidence="3" id="KW-1185">Reference proteome</keyword>